<dbReference type="Gene3D" id="3.90.550.10">
    <property type="entry name" value="Spore Coat Polysaccharide Biosynthesis Protein SpsA, Chain A"/>
    <property type="match status" value="1"/>
</dbReference>
<proteinExistence type="predicted"/>
<gene>
    <name evidence="2" type="ORF">H8S76_11040</name>
</gene>
<feature type="domain" description="Glycosyltransferase 2-like" evidence="1">
    <location>
        <begin position="5"/>
        <end position="175"/>
    </location>
</feature>
<dbReference type="Proteomes" id="UP000654573">
    <property type="component" value="Unassembled WGS sequence"/>
</dbReference>
<evidence type="ECO:0000259" key="1">
    <source>
        <dbReference type="Pfam" id="PF00535"/>
    </source>
</evidence>
<organism evidence="2 3">
    <name type="scientific">Blautia celeris</name>
    <dbReference type="NCBI Taxonomy" id="2763026"/>
    <lineage>
        <taxon>Bacteria</taxon>
        <taxon>Bacillati</taxon>
        <taxon>Bacillota</taxon>
        <taxon>Clostridia</taxon>
        <taxon>Lachnospirales</taxon>
        <taxon>Lachnospiraceae</taxon>
        <taxon>Blautia</taxon>
    </lineage>
</organism>
<accession>A0ABR7FC41</accession>
<evidence type="ECO:0000313" key="3">
    <source>
        <dbReference type="Proteomes" id="UP000654573"/>
    </source>
</evidence>
<name>A0ABR7FC41_9FIRM</name>
<evidence type="ECO:0000313" key="2">
    <source>
        <dbReference type="EMBL" id="MBC5672780.1"/>
    </source>
</evidence>
<dbReference type="SUPFAM" id="SSF53448">
    <property type="entry name" value="Nucleotide-diphospho-sugar transferases"/>
    <property type="match status" value="1"/>
</dbReference>
<protein>
    <submittedName>
        <fullName evidence="2">Glycosyltransferase family 2 protein</fullName>
    </submittedName>
</protein>
<dbReference type="PANTHER" id="PTHR22916">
    <property type="entry name" value="GLYCOSYLTRANSFERASE"/>
    <property type="match status" value="1"/>
</dbReference>
<comment type="caution">
    <text evidence="2">The sequence shown here is derived from an EMBL/GenBank/DDBJ whole genome shotgun (WGS) entry which is preliminary data.</text>
</comment>
<dbReference type="EMBL" id="JACOOU010000004">
    <property type="protein sequence ID" value="MBC5672780.1"/>
    <property type="molecule type" value="Genomic_DNA"/>
</dbReference>
<dbReference type="Pfam" id="PF00535">
    <property type="entry name" value="Glycos_transf_2"/>
    <property type="match status" value="1"/>
</dbReference>
<sequence length="323" mass="37904">MVKLSILVTFYNQEEYVDRAMNSIFSQKTNFDYEIIIGDDGSSDGTHRKIEEWQEKYPGKIRLVVQPREPGKKYLSGERASNNRLSLLKYITGTYFMYLDGDDCYCDESKFQKQVDILDDPKNADCSCCAHNVSFIRLDGTSSILRTNIKKSGKVDFGYYWWKGYFHPDSLMFRSSSINQKQKVFRNPLFNDNYITFVFSHSGKIYFLSDVMASYYETDNGIWNGQSRTVGLMRTLIIYEYISYVYGKYKQSNYFRFIPLYYMLLRNSNEFSEERLSPYFQMATECHAEKIAQLKDADKGKLAVKRFFIGIIYRVNAAIKRIV</sequence>
<reference evidence="2 3" key="1">
    <citation type="submission" date="2020-08" db="EMBL/GenBank/DDBJ databases">
        <title>Genome public.</title>
        <authorList>
            <person name="Liu C."/>
            <person name="Sun Q."/>
        </authorList>
    </citation>
    <scope>NUCLEOTIDE SEQUENCE [LARGE SCALE GENOMIC DNA]</scope>
    <source>
        <strain evidence="2 3">NSJ-34</strain>
    </source>
</reference>
<dbReference type="InterPro" id="IPR029044">
    <property type="entry name" value="Nucleotide-diphossugar_trans"/>
</dbReference>
<dbReference type="CDD" id="cd00761">
    <property type="entry name" value="Glyco_tranf_GTA_type"/>
    <property type="match status" value="1"/>
</dbReference>
<keyword evidence="3" id="KW-1185">Reference proteome</keyword>
<dbReference type="InterPro" id="IPR001173">
    <property type="entry name" value="Glyco_trans_2-like"/>
</dbReference>
<dbReference type="RefSeq" id="WP_103731996.1">
    <property type="nucleotide sequence ID" value="NZ_JACOOU010000004.1"/>
</dbReference>
<dbReference type="PANTHER" id="PTHR22916:SF3">
    <property type="entry name" value="UDP-GLCNAC:BETAGAL BETA-1,3-N-ACETYLGLUCOSAMINYLTRANSFERASE-LIKE PROTEIN 1"/>
    <property type="match status" value="1"/>
</dbReference>